<dbReference type="InterPro" id="IPR039417">
    <property type="entry name" value="Peptidase_C1A_papain-like"/>
</dbReference>
<gene>
    <name evidence="6" type="ORF">A3Q56_00646</name>
</gene>
<dbReference type="InterPro" id="IPR025660">
    <property type="entry name" value="Pept_his_AS"/>
</dbReference>
<evidence type="ECO:0000256" key="4">
    <source>
        <dbReference type="ARBA" id="ARBA00022807"/>
    </source>
</evidence>
<comment type="similarity">
    <text evidence="1">Belongs to the peptidase C1 family.</text>
</comment>
<dbReference type="PROSITE" id="PS00139">
    <property type="entry name" value="THIOL_PROTEASE_CYS"/>
    <property type="match status" value="1"/>
</dbReference>
<dbReference type="AlphaFoldDB" id="A0A177BBG3"/>
<evidence type="ECO:0000259" key="5">
    <source>
        <dbReference type="SMART" id="SM00645"/>
    </source>
</evidence>
<evidence type="ECO:0000256" key="2">
    <source>
        <dbReference type="ARBA" id="ARBA00022670"/>
    </source>
</evidence>
<dbReference type="GO" id="GO:0006508">
    <property type="term" value="P:proteolysis"/>
    <property type="evidence" value="ECO:0007669"/>
    <property type="project" value="UniProtKB-KW"/>
</dbReference>
<comment type="caution">
    <text evidence="6">The sequence shown here is derived from an EMBL/GenBank/DDBJ whole genome shotgun (WGS) entry which is preliminary data.</text>
</comment>
<proteinExistence type="inferred from homology"/>
<name>A0A177BBG3_9BILA</name>
<evidence type="ECO:0000313" key="6">
    <source>
        <dbReference type="EMBL" id="OAF71586.1"/>
    </source>
</evidence>
<keyword evidence="7" id="KW-1185">Reference proteome</keyword>
<dbReference type="InterPro" id="IPR038765">
    <property type="entry name" value="Papain-like_cys_pep_sf"/>
</dbReference>
<dbReference type="CDD" id="cd02248">
    <property type="entry name" value="Peptidase_C1A"/>
    <property type="match status" value="1"/>
</dbReference>
<dbReference type="Proteomes" id="UP000078046">
    <property type="component" value="Unassembled WGS sequence"/>
</dbReference>
<evidence type="ECO:0000256" key="3">
    <source>
        <dbReference type="ARBA" id="ARBA00022801"/>
    </source>
</evidence>
<evidence type="ECO:0000313" key="7">
    <source>
        <dbReference type="Proteomes" id="UP000078046"/>
    </source>
</evidence>
<dbReference type="GO" id="GO:0008234">
    <property type="term" value="F:cysteine-type peptidase activity"/>
    <property type="evidence" value="ECO:0007669"/>
    <property type="project" value="UniProtKB-KW"/>
</dbReference>
<dbReference type="Gene3D" id="3.90.70.10">
    <property type="entry name" value="Cysteine proteinases"/>
    <property type="match status" value="1"/>
</dbReference>
<reference evidence="6 7" key="1">
    <citation type="submission" date="2016-04" db="EMBL/GenBank/DDBJ databases">
        <title>The genome of Intoshia linei affirms orthonectids as highly simplified spiralians.</title>
        <authorList>
            <person name="Mikhailov K.V."/>
            <person name="Slusarev G.S."/>
            <person name="Nikitin M.A."/>
            <person name="Logacheva M.D."/>
            <person name="Penin A."/>
            <person name="Aleoshin V."/>
            <person name="Panchin Y.V."/>
        </authorList>
    </citation>
    <scope>NUCLEOTIDE SEQUENCE [LARGE SCALE GENOMIC DNA]</scope>
    <source>
        <strain evidence="6">Intl2013</strain>
        <tissue evidence="6">Whole animal</tissue>
    </source>
</reference>
<keyword evidence="2" id="KW-0645">Protease</keyword>
<feature type="domain" description="Peptidase C1A papain C-terminal" evidence="5">
    <location>
        <begin position="926"/>
        <end position="1141"/>
    </location>
</feature>
<dbReference type="PANTHER" id="PTHR12411">
    <property type="entry name" value="CYSTEINE PROTEASE FAMILY C1-RELATED"/>
    <property type="match status" value="1"/>
</dbReference>
<evidence type="ECO:0000256" key="1">
    <source>
        <dbReference type="ARBA" id="ARBA00008455"/>
    </source>
</evidence>
<dbReference type="InterPro" id="IPR022083">
    <property type="entry name" value="KBP"/>
</dbReference>
<sequence length="1145" mass="134144">MKRNDFLVDYRKGLYYEWSEEKNSNDEAMKVYYKLIEKIQNWINQSESSDPESFLSSESEMSYGDHVIRLTIIFYHLSVILTESGMYAEAYEYLCKMDKFINQISFNIESGLCKFFSICCAHFLAHVHKLRCQFQKAIQKKDLIIEMYKDYKECLKNNNVKNLITEAEINYILFEEPSKIANEYRNEKNKTCDPKNQMNISNFTELDMIELAYSNILEIAAYCYERTDQFDKSAEYCVKNLNYSWNNKNNNKTFNYYEWSLNCAQLSNFYSSNDNFSCTLECLCISRSILEKHKEIIIQSEFDEKYQTLNANIKKGFLVLLTNFMQYMCEFIPIDMKDECLFPSFKNDESIENFKNILPLAKIYKHLESNDKEEILIDIKMLFTSCVHLKTMIQKFYTMHDFCQYYIEVDQLMSKCYKFTALKFDPIHKCKFNQRRIQLYVDYVDVLNSQYFLNLKRELYYELGEILTDSTLAKFKIFQNCAQDDGFDSHDFDPEKLTKYQIILSNKINNYSVLCEEYFIKFIGISNVKEQNVNFETFERFQADEERLNLLAYFHIGIVTLKRIYFTMSEQIKKLKDAKIYYNFFVAYCDKFGDDSGDGPFYQVEKNTKQSRSLKNEYTSCKEGLEMLEIRIKRLYSKLLQRIVSSFPLKHFNEMISVKLLLIIGTLQYIQCFVYKDTWISNKHPSRPFFSYGISNKKYTFVTSGYISIPGAEIIQRFKEYHIGNDYSLVSFYDGLIQKLYYNGKSMSIVMGKDRKRCFKEGSVIIYTTVPNLKLFTLEKILSHPLYGNVEKFVYIKNEMGRNNTYTLYMKKLKSKDYLIKALEMQGRNILENSHYDFYQYVYTSFYKVDTLSMKIFDSVKKECENLLNESNHSRKGCRLHTPNHVFKSLYDSSTGNVHLTDISYNSLNPYLIRMCSREEIEEILNLEQFDWRSYDAVSPIKDQSICGSCWSFGTTGAMEGSYFLNQTQRIILSEQELVDCSWDKGNNGCHGGLENYACSYMKENGGLSTDIQYGRYIGVDAKCKNSNKAVKIVNCGYISQRNDTALKLALLKYGPITISIDASCDEFGLYTTGILNTTACKTSPSDLDHSVLLVGYGHENDIPFWILKNSWSTHWGANGYAKIAMGKNDIGITTSPFYFQVTKA</sequence>
<dbReference type="InterPro" id="IPR000668">
    <property type="entry name" value="Peptidase_C1A_C"/>
</dbReference>
<dbReference type="SMART" id="SM00645">
    <property type="entry name" value="Pept_C1"/>
    <property type="match status" value="1"/>
</dbReference>
<organism evidence="6 7">
    <name type="scientific">Intoshia linei</name>
    <dbReference type="NCBI Taxonomy" id="1819745"/>
    <lineage>
        <taxon>Eukaryota</taxon>
        <taxon>Metazoa</taxon>
        <taxon>Spiralia</taxon>
        <taxon>Lophotrochozoa</taxon>
        <taxon>Mesozoa</taxon>
        <taxon>Orthonectida</taxon>
        <taxon>Rhopaluridae</taxon>
        <taxon>Intoshia</taxon>
    </lineage>
</organism>
<dbReference type="SUPFAM" id="SSF54001">
    <property type="entry name" value="Cysteine proteinases"/>
    <property type="match status" value="1"/>
</dbReference>
<dbReference type="EMBL" id="LWCA01000039">
    <property type="protein sequence ID" value="OAF71586.1"/>
    <property type="molecule type" value="Genomic_DNA"/>
</dbReference>
<accession>A0A177BBG3</accession>
<dbReference type="PROSITE" id="PS00639">
    <property type="entry name" value="THIOL_PROTEASE_HIS"/>
    <property type="match status" value="1"/>
</dbReference>
<dbReference type="OrthoDB" id="65740at2759"/>
<dbReference type="InterPro" id="IPR013128">
    <property type="entry name" value="Peptidase_C1A"/>
</dbReference>
<keyword evidence="3" id="KW-0378">Hydrolase</keyword>
<dbReference type="Pfam" id="PF00112">
    <property type="entry name" value="Peptidase_C1"/>
    <property type="match status" value="1"/>
</dbReference>
<dbReference type="InterPro" id="IPR000169">
    <property type="entry name" value="Pept_cys_AS"/>
</dbReference>
<dbReference type="PRINTS" id="PR00705">
    <property type="entry name" value="PAPAIN"/>
</dbReference>
<protein>
    <recommendedName>
        <fullName evidence="5">Peptidase C1A papain C-terminal domain-containing protein</fullName>
    </recommendedName>
</protein>
<dbReference type="Pfam" id="PF12309">
    <property type="entry name" value="KBP_C"/>
    <property type="match status" value="1"/>
</dbReference>
<keyword evidence="4" id="KW-0788">Thiol protease</keyword>